<sequence length="59" mass="6619">MKTLERIIIKLIIIQLLCLVCAQGILLYTDAGSLLSKVIQYEGVGGMKIIEHIETFDQK</sequence>
<dbReference type="InterPro" id="IPR035281">
    <property type="entry name" value="DUF5359"/>
</dbReference>
<organism evidence="2 3">
    <name type="scientific">Sutcliffiella rhizosphaerae</name>
    <dbReference type="NCBI Taxonomy" id="2880967"/>
    <lineage>
        <taxon>Bacteria</taxon>
        <taxon>Bacillati</taxon>
        <taxon>Bacillota</taxon>
        <taxon>Bacilli</taxon>
        <taxon>Bacillales</taxon>
        <taxon>Bacillaceae</taxon>
        <taxon>Sutcliffiella</taxon>
    </lineage>
</organism>
<keyword evidence="3" id="KW-1185">Reference proteome</keyword>
<dbReference type="Pfam" id="PF17313">
    <property type="entry name" value="DUF5359"/>
    <property type="match status" value="1"/>
</dbReference>
<accession>A0ABN8AK28</accession>
<name>A0ABN8AK28_9BACI</name>
<evidence type="ECO:0000256" key="1">
    <source>
        <dbReference type="SAM" id="Phobius"/>
    </source>
</evidence>
<proteinExistence type="predicted"/>
<dbReference type="Proteomes" id="UP000789833">
    <property type="component" value="Unassembled WGS sequence"/>
</dbReference>
<keyword evidence="1" id="KW-0812">Transmembrane</keyword>
<gene>
    <name evidence="2" type="ORF">BACCIP111883_04326</name>
</gene>
<reference evidence="2 3" key="1">
    <citation type="submission" date="2021-10" db="EMBL/GenBank/DDBJ databases">
        <authorList>
            <person name="Criscuolo A."/>
        </authorList>
    </citation>
    <scope>NUCLEOTIDE SEQUENCE [LARGE SCALE GENOMIC DNA]</scope>
    <source>
        <strain evidence="3">CIP 111883</strain>
    </source>
</reference>
<keyword evidence="1" id="KW-0472">Membrane</keyword>
<dbReference type="RefSeq" id="WP_230505010.1">
    <property type="nucleotide sequence ID" value="NZ_CAKJTJ010000051.1"/>
</dbReference>
<evidence type="ECO:0000313" key="3">
    <source>
        <dbReference type="Proteomes" id="UP000789833"/>
    </source>
</evidence>
<feature type="transmembrane region" description="Helical" evidence="1">
    <location>
        <begin position="7"/>
        <end position="28"/>
    </location>
</feature>
<dbReference type="EMBL" id="CAKJTJ010000051">
    <property type="protein sequence ID" value="CAG9623513.1"/>
    <property type="molecule type" value="Genomic_DNA"/>
</dbReference>
<comment type="caution">
    <text evidence="2">The sequence shown here is derived from an EMBL/GenBank/DDBJ whole genome shotgun (WGS) entry which is preliminary data.</text>
</comment>
<keyword evidence="1" id="KW-1133">Transmembrane helix</keyword>
<protein>
    <submittedName>
        <fullName evidence="2">Uncharacterized protein</fullName>
    </submittedName>
</protein>
<evidence type="ECO:0000313" key="2">
    <source>
        <dbReference type="EMBL" id="CAG9623513.1"/>
    </source>
</evidence>